<accession>A0A5A7U8S0</accession>
<dbReference type="Pfam" id="PF00085">
    <property type="entry name" value="Thioredoxin"/>
    <property type="match status" value="1"/>
</dbReference>
<keyword evidence="4" id="KW-0249">Electron transport</keyword>
<dbReference type="PROSITE" id="PS51352">
    <property type="entry name" value="THIOREDOXIN_2"/>
    <property type="match status" value="1"/>
</dbReference>
<comment type="subcellular location">
    <subcellularLocation>
        <location evidence="1">Cytoplasm</location>
    </subcellularLocation>
</comment>
<dbReference type="AlphaFoldDB" id="A0A5A7U8S0"/>
<dbReference type="CDD" id="cd02947">
    <property type="entry name" value="TRX_family"/>
    <property type="match status" value="2"/>
</dbReference>
<reference evidence="9 10" key="1">
    <citation type="submission" date="2019-08" db="EMBL/GenBank/DDBJ databases">
        <title>Draft genome sequences of two oriental melons (Cucumis melo L. var makuwa).</title>
        <authorList>
            <person name="Kwon S.-Y."/>
        </authorList>
    </citation>
    <scope>NUCLEOTIDE SEQUENCE [LARGE SCALE GENOMIC DNA]</scope>
    <source>
        <strain evidence="10">cv. SW 3</strain>
        <tissue evidence="9">Leaf</tissue>
    </source>
</reference>
<dbReference type="PRINTS" id="PR00421">
    <property type="entry name" value="THIOREDOXIN"/>
</dbReference>
<evidence type="ECO:0000256" key="3">
    <source>
        <dbReference type="ARBA" id="ARBA00022490"/>
    </source>
</evidence>
<evidence type="ECO:0000256" key="6">
    <source>
        <dbReference type="ARBA" id="ARBA00023284"/>
    </source>
</evidence>
<keyword evidence="5" id="KW-1015">Disulfide bond</keyword>
<evidence type="ECO:0000313" key="10">
    <source>
        <dbReference type="Proteomes" id="UP000321393"/>
    </source>
</evidence>
<dbReference type="FunFam" id="3.40.30.10:FF:000245">
    <property type="entry name" value="Thioredoxin"/>
    <property type="match status" value="1"/>
</dbReference>
<dbReference type="PROSITE" id="PS00194">
    <property type="entry name" value="THIOREDOXIN_1"/>
    <property type="match status" value="2"/>
</dbReference>
<dbReference type="STRING" id="1194695.A0A5A7U8S0"/>
<dbReference type="InterPro" id="IPR036249">
    <property type="entry name" value="Thioredoxin-like_sf"/>
</dbReference>
<evidence type="ECO:0000256" key="1">
    <source>
        <dbReference type="ARBA" id="ARBA00004496"/>
    </source>
</evidence>
<keyword evidence="3" id="KW-0963">Cytoplasm</keyword>
<dbReference type="SUPFAM" id="SSF52833">
    <property type="entry name" value="Thioredoxin-like"/>
    <property type="match status" value="2"/>
</dbReference>
<dbReference type="Proteomes" id="UP000321393">
    <property type="component" value="Unassembled WGS sequence"/>
</dbReference>
<keyword evidence="6" id="KW-0676">Redox-active center</keyword>
<comment type="caution">
    <text evidence="9">The sequence shown here is derived from an EMBL/GenBank/DDBJ whole genome shotgun (WGS) entry which is preliminary data.</text>
</comment>
<dbReference type="GO" id="GO:0005737">
    <property type="term" value="C:cytoplasm"/>
    <property type="evidence" value="ECO:0007669"/>
    <property type="project" value="UniProtKB-SubCell"/>
</dbReference>
<dbReference type="InterPro" id="IPR050620">
    <property type="entry name" value="Thioredoxin_H-type-like"/>
</dbReference>
<dbReference type="PANTHER" id="PTHR10438:SF453">
    <property type="entry name" value="THIOREDOXIN H4-RELATED"/>
    <property type="match status" value="1"/>
</dbReference>
<evidence type="ECO:0000256" key="2">
    <source>
        <dbReference type="ARBA" id="ARBA00022448"/>
    </source>
</evidence>
<protein>
    <submittedName>
        <fullName evidence="9">Thioredoxin H1-like</fullName>
    </submittedName>
</protein>
<dbReference type="Gene3D" id="3.40.30.10">
    <property type="entry name" value="Glutaredoxin"/>
    <property type="match status" value="2"/>
</dbReference>
<keyword evidence="2" id="KW-0813">Transport</keyword>
<evidence type="ECO:0000256" key="7">
    <source>
        <dbReference type="ARBA" id="ARBA00038353"/>
    </source>
</evidence>
<organism evidence="9 10">
    <name type="scientific">Cucumis melo var. makuwa</name>
    <name type="common">Oriental melon</name>
    <dbReference type="NCBI Taxonomy" id="1194695"/>
    <lineage>
        <taxon>Eukaryota</taxon>
        <taxon>Viridiplantae</taxon>
        <taxon>Streptophyta</taxon>
        <taxon>Embryophyta</taxon>
        <taxon>Tracheophyta</taxon>
        <taxon>Spermatophyta</taxon>
        <taxon>Magnoliopsida</taxon>
        <taxon>eudicotyledons</taxon>
        <taxon>Gunneridae</taxon>
        <taxon>Pentapetalae</taxon>
        <taxon>rosids</taxon>
        <taxon>fabids</taxon>
        <taxon>Cucurbitales</taxon>
        <taxon>Cucurbitaceae</taxon>
        <taxon>Benincaseae</taxon>
        <taxon>Cucumis</taxon>
    </lineage>
</organism>
<evidence type="ECO:0000313" key="9">
    <source>
        <dbReference type="EMBL" id="KAA0051550.1"/>
    </source>
</evidence>
<proteinExistence type="inferred from homology"/>
<dbReference type="EMBL" id="SSTE01011259">
    <property type="protein sequence ID" value="KAA0051550.1"/>
    <property type="molecule type" value="Genomic_DNA"/>
</dbReference>
<name>A0A5A7U8S0_CUCMM</name>
<comment type="similarity">
    <text evidence="7">Belongs to the thioredoxin family. Plant H-type subfamily.</text>
</comment>
<sequence>MNDMGKVVSCHTVGSWKQQLLKAKQYNKLVVVNFTATWCAPCRGMAPVLKDLANKMSNNVIVLKVDVDELMSVANEYGVGALPSFQFFKNGKLVDKFVGARKDVLHKTVSKHVVVVNFTASWCGPCRFMAPILEELAKKMSNNVIFLKVDIDELMSIAKEFGVSSVPSFQFLKNGKLVDKFVGAKKNLLQSTISKHSAK</sequence>
<evidence type="ECO:0000256" key="4">
    <source>
        <dbReference type="ARBA" id="ARBA00022982"/>
    </source>
</evidence>
<evidence type="ECO:0000259" key="8">
    <source>
        <dbReference type="PROSITE" id="PS51352"/>
    </source>
</evidence>
<dbReference type="InterPro" id="IPR017937">
    <property type="entry name" value="Thioredoxin_CS"/>
</dbReference>
<feature type="domain" description="Thioredoxin" evidence="8">
    <location>
        <begin position="71"/>
        <end position="198"/>
    </location>
</feature>
<evidence type="ECO:0000256" key="5">
    <source>
        <dbReference type="ARBA" id="ARBA00023157"/>
    </source>
</evidence>
<dbReference type="PANTHER" id="PTHR10438">
    <property type="entry name" value="THIOREDOXIN"/>
    <property type="match status" value="1"/>
</dbReference>
<dbReference type="InterPro" id="IPR013766">
    <property type="entry name" value="Thioredoxin_domain"/>
</dbReference>
<gene>
    <name evidence="9" type="ORF">E6C27_scaffold174G00820</name>
</gene>
<dbReference type="OrthoDB" id="10263751at2759"/>